<evidence type="ECO:0000313" key="2">
    <source>
        <dbReference type="Proteomes" id="UP000265520"/>
    </source>
</evidence>
<protein>
    <submittedName>
        <fullName evidence="1">Plant/F27B13-30 protein</fullName>
    </submittedName>
</protein>
<dbReference type="Proteomes" id="UP000265520">
    <property type="component" value="Unassembled WGS sequence"/>
</dbReference>
<name>A0A392NFS0_9FABA</name>
<evidence type="ECO:0000313" key="1">
    <source>
        <dbReference type="EMBL" id="MCH97928.1"/>
    </source>
</evidence>
<keyword evidence="2" id="KW-1185">Reference proteome</keyword>
<comment type="caution">
    <text evidence="1">The sequence shown here is derived from an EMBL/GenBank/DDBJ whole genome shotgun (WGS) entry which is preliminary data.</text>
</comment>
<dbReference type="PANTHER" id="PTHR31115">
    <property type="entry name" value="OS05G0107300 PROTEIN"/>
    <property type="match status" value="1"/>
</dbReference>
<reference evidence="1 2" key="1">
    <citation type="journal article" date="2018" name="Front. Plant Sci.">
        <title>Red Clover (Trifolium pratense) and Zigzag Clover (T. medium) - A Picture of Genomic Similarities and Differences.</title>
        <authorList>
            <person name="Dluhosova J."/>
            <person name="Istvanek J."/>
            <person name="Nedelnik J."/>
            <person name="Repkova J."/>
        </authorList>
    </citation>
    <scope>NUCLEOTIDE SEQUENCE [LARGE SCALE GENOMIC DNA]</scope>
    <source>
        <strain evidence="2">cv. 10/8</strain>
        <tissue evidence="1">Leaf</tissue>
    </source>
</reference>
<accession>A0A392NFS0</accession>
<organism evidence="1 2">
    <name type="scientific">Trifolium medium</name>
    <dbReference type="NCBI Taxonomy" id="97028"/>
    <lineage>
        <taxon>Eukaryota</taxon>
        <taxon>Viridiplantae</taxon>
        <taxon>Streptophyta</taxon>
        <taxon>Embryophyta</taxon>
        <taxon>Tracheophyta</taxon>
        <taxon>Spermatophyta</taxon>
        <taxon>Magnoliopsida</taxon>
        <taxon>eudicotyledons</taxon>
        <taxon>Gunneridae</taxon>
        <taxon>Pentapetalae</taxon>
        <taxon>rosids</taxon>
        <taxon>fabids</taxon>
        <taxon>Fabales</taxon>
        <taxon>Fabaceae</taxon>
        <taxon>Papilionoideae</taxon>
        <taxon>50 kb inversion clade</taxon>
        <taxon>NPAAA clade</taxon>
        <taxon>Hologalegina</taxon>
        <taxon>IRL clade</taxon>
        <taxon>Trifolieae</taxon>
        <taxon>Trifolium</taxon>
    </lineage>
</organism>
<sequence>ACWGRNPSGGRNTSSKVAKQAALGFVKRTLERYHQFEDTGKSCFNEPLFKDMFFAASSQLSIVRLVDVMEAESAKPHTSTLSLEARTAKISHGFKPLTYAWLCNPLSTLLVPNAALPMKYCN</sequence>
<gene>
    <name evidence="1" type="ORF">A2U01_0018925</name>
</gene>
<proteinExistence type="predicted"/>
<dbReference type="AlphaFoldDB" id="A0A392NFS0"/>
<dbReference type="EMBL" id="LXQA010036277">
    <property type="protein sequence ID" value="MCH97928.1"/>
    <property type="molecule type" value="Genomic_DNA"/>
</dbReference>
<dbReference type="PANTHER" id="PTHR31115:SF7">
    <property type="entry name" value="PLANT_F27B13-30 PROTEIN"/>
    <property type="match status" value="1"/>
</dbReference>
<feature type="non-terminal residue" evidence="1">
    <location>
        <position position="1"/>
    </location>
</feature>